<dbReference type="PANTHER" id="PTHR46116">
    <property type="entry name" value="(E3-INDEPENDENT) E2 UBIQUITIN-CONJUGATING ENZYME"/>
    <property type="match status" value="1"/>
</dbReference>
<keyword evidence="9" id="KW-0067">ATP-binding</keyword>
<dbReference type="AlphaFoldDB" id="A0A7R9BD09"/>
<evidence type="ECO:0000256" key="12">
    <source>
        <dbReference type="ARBA" id="ARBA00041798"/>
    </source>
</evidence>
<evidence type="ECO:0000256" key="4">
    <source>
        <dbReference type="ARBA" id="ARBA00022490"/>
    </source>
</evidence>
<dbReference type="GO" id="GO:0043066">
    <property type="term" value="P:negative regulation of apoptotic process"/>
    <property type="evidence" value="ECO:0007669"/>
    <property type="project" value="TreeGrafter"/>
</dbReference>
<feature type="domain" description="UBC core" evidence="15">
    <location>
        <begin position="36"/>
        <end position="194"/>
    </location>
</feature>
<protein>
    <recommendedName>
        <fullName evidence="11">Ubiquitin-conjugating enzyme E2 Z</fullName>
        <ecNumber evidence="3">2.3.2.23</ecNumber>
    </recommendedName>
    <alternativeName>
        <fullName evidence="12">E2 ubiquitin-conjugating enzyme Z</fullName>
    </alternativeName>
    <alternativeName>
        <fullName evidence="14">Ubiquitin carrier protein Z</fullName>
    </alternativeName>
    <alternativeName>
        <fullName evidence="13">Ubiquitin-protein ligase Z</fullName>
    </alternativeName>
</protein>
<evidence type="ECO:0000256" key="9">
    <source>
        <dbReference type="ARBA" id="ARBA00022840"/>
    </source>
</evidence>
<dbReference type="GO" id="GO:0006915">
    <property type="term" value="P:apoptotic process"/>
    <property type="evidence" value="ECO:0007669"/>
    <property type="project" value="UniProtKB-KW"/>
</dbReference>
<dbReference type="Proteomes" id="UP000678499">
    <property type="component" value="Unassembled WGS sequence"/>
</dbReference>
<dbReference type="InterPro" id="IPR016135">
    <property type="entry name" value="UBQ-conjugating_enzyme/RWD"/>
</dbReference>
<evidence type="ECO:0000256" key="2">
    <source>
        <dbReference type="ARBA" id="ARBA00004496"/>
    </source>
</evidence>
<accession>A0A7R9BD09</accession>
<dbReference type="GO" id="GO:0005737">
    <property type="term" value="C:cytoplasm"/>
    <property type="evidence" value="ECO:0007669"/>
    <property type="project" value="UniProtKB-SubCell"/>
</dbReference>
<keyword evidence="10" id="KW-0539">Nucleus</keyword>
<reference evidence="16" key="1">
    <citation type="submission" date="2020-11" db="EMBL/GenBank/DDBJ databases">
        <authorList>
            <person name="Tran Van P."/>
        </authorList>
    </citation>
    <scope>NUCLEOTIDE SEQUENCE</scope>
</reference>
<evidence type="ECO:0000256" key="3">
    <source>
        <dbReference type="ARBA" id="ARBA00012486"/>
    </source>
</evidence>
<evidence type="ECO:0000256" key="1">
    <source>
        <dbReference type="ARBA" id="ARBA00004123"/>
    </source>
</evidence>
<dbReference type="InterPro" id="IPR000608">
    <property type="entry name" value="UBC"/>
</dbReference>
<dbReference type="EC" id="2.3.2.23" evidence="3"/>
<keyword evidence="6" id="KW-0053">Apoptosis</keyword>
<dbReference type="PANTHER" id="PTHR46116:SF26">
    <property type="entry name" value="UBIQUITIN-CONJUGATING ENZYME E2 Z"/>
    <property type="match status" value="1"/>
</dbReference>
<dbReference type="Pfam" id="PF00179">
    <property type="entry name" value="UQ_con"/>
    <property type="match status" value="1"/>
</dbReference>
<organism evidence="16">
    <name type="scientific">Notodromas monacha</name>
    <dbReference type="NCBI Taxonomy" id="399045"/>
    <lineage>
        <taxon>Eukaryota</taxon>
        <taxon>Metazoa</taxon>
        <taxon>Ecdysozoa</taxon>
        <taxon>Arthropoda</taxon>
        <taxon>Crustacea</taxon>
        <taxon>Oligostraca</taxon>
        <taxon>Ostracoda</taxon>
        <taxon>Podocopa</taxon>
        <taxon>Podocopida</taxon>
        <taxon>Cypridocopina</taxon>
        <taxon>Cypridoidea</taxon>
        <taxon>Cyprididae</taxon>
        <taxon>Notodromas</taxon>
    </lineage>
</organism>
<evidence type="ECO:0000313" key="17">
    <source>
        <dbReference type="Proteomes" id="UP000678499"/>
    </source>
</evidence>
<dbReference type="PROSITE" id="PS50127">
    <property type="entry name" value="UBC_2"/>
    <property type="match status" value="1"/>
</dbReference>
<evidence type="ECO:0000256" key="7">
    <source>
        <dbReference type="ARBA" id="ARBA00022741"/>
    </source>
</evidence>
<evidence type="ECO:0000256" key="8">
    <source>
        <dbReference type="ARBA" id="ARBA00022786"/>
    </source>
</evidence>
<dbReference type="CDD" id="cd23809">
    <property type="entry name" value="UBCc_UBE2Z"/>
    <property type="match status" value="1"/>
</dbReference>
<proteinExistence type="predicted"/>
<sequence>MAMAVDAQQKKKAAKAMLKYATGKHWDPSDCPDWKPQDYSMSCLSRTILKDPPPGIVVIPDKSDMTQLHALITGPDDTPYEGGIFRFFIRCPPNYPIHPPRVKLLTTGNGVVRFNPNLYSNGKVCLSILGTWEGPGWVASMGLASLLISIQSLLNDEPLHNEPGLEKESLSPIGRPEVEKYNAYLVHETLRVAVCDTVEMCLAGSLNLEIQEVVYEYFMNMFDHYVATAEKNKCKDGQLLENFLVACGMCMKKTDKFNFASLRLRLNSLKSQILARGLCQEPSTASCLNLMEYYIHV</sequence>
<keyword evidence="17" id="KW-1185">Reference proteome</keyword>
<keyword evidence="4" id="KW-0963">Cytoplasm</keyword>
<dbReference type="SMART" id="SM00212">
    <property type="entry name" value="UBCc"/>
    <property type="match status" value="1"/>
</dbReference>
<dbReference type="EMBL" id="CAJPEX010000074">
    <property type="protein sequence ID" value="CAG0913048.1"/>
    <property type="molecule type" value="Genomic_DNA"/>
</dbReference>
<dbReference type="SUPFAM" id="SSF54495">
    <property type="entry name" value="UBC-like"/>
    <property type="match status" value="1"/>
</dbReference>
<dbReference type="GO" id="GO:0005634">
    <property type="term" value="C:nucleus"/>
    <property type="evidence" value="ECO:0007669"/>
    <property type="project" value="UniProtKB-SubCell"/>
</dbReference>
<dbReference type="GO" id="GO:0005524">
    <property type="term" value="F:ATP binding"/>
    <property type="evidence" value="ECO:0007669"/>
    <property type="project" value="UniProtKB-KW"/>
</dbReference>
<evidence type="ECO:0000256" key="10">
    <source>
        <dbReference type="ARBA" id="ARBA00023242"/>
    </source>
</evidence>
<dbReference type="GO" id="GO:0061631">
    <property type="term" value="F:ubiquitin conjugating enzyme activity"/>
    <property type="evidence" value="ECO:0007669"/>
    <property type="project" value="UniProtKB-EC"/>
</dbReference>
<comment type="subcellular location">
    <subcellularLocation>
        <location evidence="2">Cytoplasm</location>
    </subcellularLocation>
    <subcellularLocation>
        <location evidence="1">Nucleus</location>
    </subcellularLocation>
</comment>
<evidence type="ECO:0000256" key="14">
    <source>
        <dbReference type="ARBA" id="ARBA00042401"/>
    </source>
</evidence>
<gene>
    <name evidence="16" type="ORF">NMOB1V02_LOCUS811</name>
</gene>
<keyword evidence="8" id="KW-0833">Ubl conjugation pathway</keyword>
<evidence type="ECO:0000256" key="6">
    <source>
        <dbReference type="ARBA" id="ARBA00022703"/>
    </source>
</evidence>
<keyword evidence="7" id="KW-0547">Nucleotide-binding</keyword>
<evidence type="ECO:0000256" key="11">
    <source>
        <dbReference type="ARBA" id="ARBA00039894"/>
    </source>
</evidence>
<dbReference type="Gene3D" id="3.10.110.10">
    <property type="entry name" value="Ubiquitin Conjugating Enzyme"/>
    <property type="match status" value="1"/>
</dbReference>
<evidence type="ECO:0000259" key="15">
    <source>
        <dbReference type="PROSITE" id="PS50127"/>
    </source>
</evidence>
<dbReference type="OrthoDB" id="47801at2759"/>
<dbReference type="GO" id="GO:0004869">
    <property type="term" value="F:cysteine-type endopeptidase inhibitor activity"/>
    <property type="evidence" value="ECO:0007669"/>
    <property type="project" value="TreeGrafter"/>
</dbReference>
<evidence type="ECO:0000256" key="13">
    <source>
        <dbReference type="ARBA" id="ARBA00042316"/>
    </source>
</evidence>
<name>A0A7R9BD09_9CRUS</name>
<evidence type="ECO:0000313" key="16">
    <source>
        <dbReference type="EMBL" id="CAD7272896.1"/>
    </source>
</evidence>
<keyword evidence="5" id="KW-0808">Transferase</keyword>
<dbReference type="EMBL" id="OA882111">
    <property type="protein sequence ID" value="CAD7272896.1"/>
    <property type="molecule type" value="Genomic_DNA"/>
</dbReference>
<evidence type="ECO:0000256" key="5">
    <source>
        <dbReference type="ARBA" id="ARBA00022679"/>
    </source>
</evidence>